<dbReference type="EMBL" id="CM018035">
    <property type="protein sequence ID" value="KAA8542756.1"/>
    <property type="molecule type" value="Genomic_DNA"/>
</dbReference>
<evidence type="ECO:0000256" key="2">
    <source>
        <dbReference type="ARBA" id="ARBA00022676"/>
    </source>
</evidence>
<keyword evidence="2" id="KW-0328">Glycosyltransferase</keyword>
<name>A0A5J5BJB7_9ASTE</name>
<dbReference type="GO" id="GO:0016763">
    <property type="term" value="F:pentosyltransferase activity"/>
    <property type="evidence" value="ECO:0007669"/>
    <property type="project" value="UniProtKB-ARBA"/>
</dbReference>
<keyword evidence="3" id="KW-0808">Transferase</keyword>
<keyword evidence="4" id="KW-0325">Glycoprotein</keyword>
<evidence type="ECO:0000256" key="3">
    <source>
        <dbReference type="ARBA" id="ARBA00022679"/>
    </source>
</evidence>
<dbReference type="OrthoDB" id="529273at2759"/>
<proteinExistence type="predicted"/>
<reference evidence="6 7" key="1">
    <citation type="submission" date="2019-09" db="EMBL/GenBank/DDBJ databases">
        <title>A chromosome-level genome assembly of the Chinese tupelo Nyssa sinensis.</title>
        <authorList>
            <person name="Yang X."/>
            <person name="Kang M."/>
            <person name="Yang Y."/>
            <person name="Xiong H."/>
            <person name="Wang M."/>
            <person name="Zhang Z."/>
            <person name="Wang Z."/>
            <person name="Wu H."/>
            <person name="Ma T."/>
            <person name="Liu J."/>
            <person name="Xi Z."/>
        </authorList>
    </citation>
    <scope>NUCLEOTIDE SEQUENCE [LARGE SCALE GENOMIC DNA]</scope>
    <source>
        <strain evidence="6">J267</strain>
        <tissue evidence="6">Leaf</tissue>
    </source>
</reference>
<comment type="subcellular location">
    <subcellularLocation>
        <location evidence="1">Golgi apparatus membrane</location>
        <topology evidence="1">Single-pass type II membrane protein</topology>
    </subcellularLocation>
</comment>
<dbReference type="AlphaFoldDB" id="A0A5J5BJB7"/>
<evidence type="ECO:0000259" key="5">
    <source>
        <dbReference type="Pfam" id="PF04577"/>
    </source>
</evidence>
<accession>A0A5J5BJB7</accession>
<evidence type="ECO:0000313" key="7">
    <source>
        <dbReference type="Proteomes" id="UP000325577"/>
    </source>
</evidence>
<dbReference type="InterPro" id="IPR049625">
    <property type="entry name" value="Glyco_transf_61_cat"/>
</dbReference>
<evidence type="ECO:0000313" key="6">
    <source>
        <dbReference type="EMBL" id="KAA8542756.1"/>
    </source>
</evidence>
<feature type="domain" description="Glycosyltransferase 61 catalytic" evidence="5">
    <location>
        <begin position="214"/>
        <end position="321"/>
    </location>
</feature>
<dbReference type="InterPro" id="IPR007657">
    <property type="entry name" value="Glycosyltransferase_61"/>
</dbReference>
<dbReference type="PANTHER" id="PTHR20961:SF149">
    <property type="entry name" value="PROTEIN O-LINKED-MANNOSE BETA-1,4-N-ACETYLGLUCOSAMINYLTRANSFERASE 2-LIKE"/>
    <property type="match status" value="1"/>
</dbReference>
<dbReference type="Proteomes" id="UP000325577">
    <property type="component" value="Linkage Group LG12"/>
</dbReference>
<dbReference type="PANTHER" id="PTHR20961">
    <property type="entry name" value="GLYCOSYLTRANSFERASE"/>
    <property type="match status" value="1"/>
</dbReference>
<dbReference type="Pfam" id="PF04577">
    <property type="entry name" value="Glyco_transf_61"/>
    <property type="match status" value="1"/>
</dbReference>
<evidence type="ECO:0000256" key="4">
    <source>
        <dbReference type="ARBA" id="ARBA00023180"/>
    </source>
</evidence>
<evidence type="ECO:0000256" key="1">
    <source>
        <dbReference type="ARBA" id="ARBA00004323"/>
    </source>
</evidence>
<dbReference type="GO" id="GO:0000139">
    <property type="term" value="C:Golgi membrane"/>
    <property type="evidence" value="ECO:0007669"/>
    <property type="project" value="UniProtKB-SubCell"/>
</dbReference>
<organism evidence="6 7">
    <name type="scientific">Nyssa sinensis</name>
    <dbReference type="NCBI Taxonomy" id="561372"/>
    <lineage>
        <taxon>Eukaryota</taxon>
        <taxon>Viridiplantae</taxon>
        <taxon>Streptophyta</taxon>
        <taxon>Embryophyta</taxon>
        <taxon>Tracheophyta</taxon>
        <taxon>Spermatophyta</taxon>
        <taxon>Magnoliopsida</taxon>
        <taxon>eudicotyledons</taxon>
        <taxon>Gunneridae</taxon>
        <taxon>Pentapetalae</taxon>
        <taxon>asterids</taxon>
        <taxon>Cornales</taxon>
        <taxon>Nyssaceae</taxon>
        <taxon>Nyssa</taxon>
    </lineage>
</organism>
<gene>
    <name evidence="6" type="ORF">F0562_023908</name>
</gene>
<protein>
    <recommendedName>
        <fullName evidence="5">Glycosyltransferase 61 catalytic domain-containing protein</fullName>
    </recommendedName>
</protein>
<sequence>MSTGISTLTVRDTGISQPLGHFGHAKIKMKEIEPICRVLEPRSDYCEIKGNIRIQGNSSTIFIASSHMSNSEGNSSWRIRPYARKENAAAMEFVRKWTIKLVAGHEDIPNCTQHHRIPAILFSLGGFSGNHFHDFTDLVIPLYLTSRQFNGEVSFLTTDYRPWWITKFQGILDGLSRHEIVNIDREEEIHCYPSVIVGLKCHKELSIDPSISLNRLSMKDFRQFLRSSYSLKRTTAIKMRKGEHKRPNLMIISRRGSRLLMNEGKISKMARRLGFDVIVADASLSTNLSRFAQIVNSCDVMMGVHGAGLANMVFLPENAILIQVVPLGGIDEPARKDFGEPAIDMNIRYLEYKIRVQESSLIQLYPLDHAVLRDPLSFHKQGWDAIKNTYLEKQNVRIDVRRFRTALLKALKLLHH</sequence>
<keyword evidence="7" id="KW-1185">Reference proteome</keyword>